<keyword evidence="1" id="KW-0472">Membrane</keyword>
<protein>
    <recommendedName>
        <fullName evidence="4">Cardiolipin synthase N-terminal domain-containing protein</fullName>
    </recommendedName>
</protein>
<reference evidence="2 3" key="1">
    <citation type="submission" date="2020-05" db="EMBL/GenBank/DDBJ databases">
        <title>Distinct polysaccharide utilization as determinants for interspecies competition between intestinal Prevotella spp.</title>
        <authorList>
            <person name="Galvez E.J.C."/>
            <person name="Iljazovic A."/>
            <person name="Strowig T."/>
        </authorList>
    </citation>
    <scope>NUCLEOTIDE SEQUENCE [LARGE SCALE GENOMIC DNA]</scope>
    <source>
        <strain evidence="2 3">PROD</strain>
    </source>
</reference>
<feature type="transmembrane region" description="Helical" evidence="1">
    <location>
        <begin position="33"/>
        <end position="52"/>
    </location>
</feature>
<dbReference type="Proteomes" id="UP001193734">
    <property type="component" value="Unassembled WGS sequence"/>
</dbReference>
<proteinExistence type="predicted"/>
<gene>
    <name evidence="2" type="ORF">HPS55_04980</name>
</gene>
<dbReference type="GeneID" id="82157112"/>
<name>A0ABX2AU80_9BACT</name>
<dbReference type="EMBL" id="JABKKE010000006">
    <property type="protein sequence ID" value="NPE13686.1"/>
    <property type="molecule type" value="Genomic_DNA"/>
</dbReference>
<keyword evidence="3" id="KW-1185">Reference proteome</keyword>
<keyword evidence="1" id="KW-1133">Transmembrane helix</keyword>
<sequence length="62" mass="7125">MIGLIIWIIGAVLTIKACFEILMLDVALWKRILVAIVLLATSWFGLAFYYLVAKGRIEDWLR</sequence>
<evidence type="ECO:0000256" key="1">
    <source>
        <dbReference type="SAM" id="Phobius"/>
    </source>
</evidence>
<dbReference type="RefSeq" id="WP_172177002.1">
    <property type="nucleotide sequence ID" value="NZ_CASGIA010000002.1"/>
</dbReference>
<organism evidence="2 3">
    <name type="scientific">Xylanibacter rodentium</name>
    <dbReference type="NCBI Taxonomy" id="2736289"/>
    <lineage>
        <taxon>Bacteria</taxon>
        <taxon>Pseudomonadati</taxon>
        <taxon>Bacteroidota</taxon>
        <taxon>Bacteroidia</taxon>
        <taxon>Bacteroidales</taxon>
        <taxon>Prevotellaceae</taxon>
        <taxon>Xylanibacter</taxon>
    </lineage>
</organism>
<accession>A0ABX2AU80</accession>
<evidence type="ECO:0000313" key="3">
    <source>
        <dbReference type="Proteomes" id="UP001193734"/>
    </source>
</evidence>
<keyword evidence="1" id="KW-0812">Transmembrane</keyword>
<evidence type="ECO:0008006" key="4">
    <source>
        <dbReference type="Google" id="ProtNLM"/>
    </source>
</evidence>
<comment type="caution">
    <text evidence="2">The sequence shown here is derived from an EMBL/GenBank/DDBJ whole genome shotgun (WGS) entry which is preliminary data.</text>
</comment>
<evidence type="ECO:0000313" key="2">
    <source>
        <dbReference type="EMBL" id="NPE13686.1"/>
    </source>
</evidence>